<dbReference type="Gene3D" id="3.30.559.10">
    <property type="entry name" value="Chloramphenicol acetyltransferase-like domain"/>
    <property type="match status" value="1"/>
</dbReference>
<evidence type="ECO:0000259" key="1">
    <source>
        <dbReference type="Pfam" id="PF00668"/>
    </source>
</evidence>
<dbReference type="PANTHER" id="PTHR45527">
    <property type="entry name" value="NONRIBOSOMAL PEPTIDE SYNTHETASE"/>
    <property type="match status" value="1"/>
</dbReference>
<dbReference type="AlphaFoldDB" id="A0A0N9HZJ0"/>
<dbReference type="GO" id="GO:0031177">
    <property type="term" value="F:phosphopantetheine binding"/>
    <property type="evidence" value="ECO:0007669"/>
    <property type="project" value="TreeGrafter"/>
</dbReference>
<dbReference type="Proteomes" id="UP000063699">
    <property type="component" value="Chromosome"/>
</dbReference>
<sequence length="436" mass="47503">MTGSPLSFNQEFLLAFDSGHEVNGAFGERHTLVNAWRLTGPVDIAALQGALDDVVARHGVLRTTLERDGSEAGGGRQVVHPATAAHLTVLGVDDANRDHEAEALLNDIDAQPFNVRELPLLRAVLGRFDEKDSVLVLATHHAGTDGWSMGILVRDLAACYTARVTGKPVDLPHAPQYTQFAEWQRQYGSPTPEQVEYWRGKLAGAGMVAIPTDRPLPPDTVDVYAAHRFVIDDELSGMAKEFARSMRSTLFMVLLAAHKLQLRDMTGVAEVMIPTFTAGRYDDRFTDTVGPFFNLVPLLTDLSGARHLRDAVTRVRTTCLEAYANDIPFGDIVSAAPQITKAFGDPNGSVAAFEVLQHPDFADDLVFGDATGTAIRDRRVSQAVAANIPNGGVWALEVLRSGRIAGSLKYNRNCFDDSTIVEIATDFQRRLRSALT</sequence>
<proteinExistence type="predicted"/>
<feature type="domain" description="Condensation" evidence="1">
    <location>
        <begin position="36"/>
        <end position="435"/>
    </location>
</feature>
<evidence type="ECO:0000313" key="2">
    <source>
        <dbReference type="EMBL" id="ALG10753.1"/>
    </source>
</evidence>
<dbReference type="GO" id="GO:0005737">
    <property type="term" value="C:cytoplasm"/>
    <property type="evidence" value="ECO:0007669"/>
    <property type="project" value="TreeGrafter"/>
</dbReference>
<dbReference type="SUPFAM" id="SSF52777">
    <property type="entry name" value="CoA-dependent acyltransferases"/>
    <property type="match status" value="2"/>
</dbReference>
<dbReference type="KEGG" id="kphy:AOZ06_31140"/>
<dbReference type="PANTHER" id="PTHR45527:SF1">
    <property type="entry name" value="FATTY ACID SYNTHASE"/>
    <property type="match status" value="1"/>
</dbReference>
<dbReference type="GO" id="GO:0043041">
    <property type="term" value="P:amino acid activation for nonribosomal peptide biosynthetic process"/>
    <property type="evidence" value="ECO:0007669"/>
    <property type="project" value="TreeGrafter"/>
</dbReference>
<protein>
    <recommendedName>
        <fullName evidence="1">Condensation domain-containing protein</fullName>
    </recommendedName>
</protein>
<reference evidence="2 3" key="1">
    <citation type="submission" date="2015-07" db="EMBL/GenBank/DDBJ databases">
        <title>Genome sequencing of Kibdelosporangium phytohabitans.</title>
        <authorList>
            <person name="Qin S."/>
            <person name="Xing K."/>
        </authorList>
    </citation>
    <scope>NUCLEOTIDE SEQUENCE [LARGE SCALE GENOMIC DNA]</scope>
    <source>
        <strain evidence="2 3">KLBMP1111</strain>
    </source>
</reference>
<organism evidence="2 3">
    <name type="scientific">Kibdelosporangium phytohabitans</name>
    <dbReference type="NCBI Taxonomy" id="860235"/>
    <lineage>
        <taxon>Bacteria</taxon>
        <taxon>Bacillati</taxon>
        <taxon>Actinomycetota</taxon>
        <taxon>Actinomycetes</taxon>
        <taxon>Pseudonocardiales</taxon>
        <taxon>Pseudonocardiaceae</taxon>
        <taxon>Kibdelosporangium</taxon>
    </lineage>
</organism>
<dbReference type="InterPro" id="IPR023213">
    <property type="entry name" value="CAT-like_dom_sf"/>
</dbReference>
<accession>A0A0N9HZJ0</accession>
<dbReference type="InterPro" id="IPR001242">
    <property type="entry name" value="Condensation_dom"/>
</dbReference>
<keyword evidence="3" id="KW-1185">Reference proteome</keyword>
<dbReference type="GO" id="GO:0008610">
    <property type="term" value="P:lipid biosynthetic process"/>
    <property type="evidence" value="ECO:0007669"/>
    <property type="project" value="UniProtKB-ARBA"/>
</dbReference>
<dbReference type="Gene3D" id="3.30.559.30">
    <property type="entry name" value="Nonribosomal peptide synthetase, condensation domain"/>
    <property type="match status" value="1"/>
</dbReference>
<evidence type="ECO:0000313" key="3">
    <source>
        <dbReference type="Proteomes" id="UP000063699"/>
    </source>
</evidence>
<dbReference type="STRING" id="860235.AOZ06_31140"/>
<dbReference type="OrthoDB" id="2472181at2"/>
<name>A0A0N9HZJ0_9PSEU</name>
<dbReference type="GO" id="GO:0003824">
    <property type="term" value="F:catalytic activity"/>
    <property type="evidence" value="ECO:0007669"/>
    <property type="project" value="InterPro"/>
</dbReference>
<dbReference type="EMBL" id="CP012752">
    <property type="protein sequence ID" value="ALG10753.1"/>
    <property type="molecule type" value="Genomic_DNA"/>
</dbReference>
<dbReference type="GO" id="GO:0044550">
    <property type="term" value="P:secondary metabolite biosynthetic process"/>
    <property type="evidence" value="ECO:0007669"/>
    <property type="project" value="TreeGrafter"/>
</dbReference>
<gene>
    <name evidence="2" type="ORF">AOZ06_31140</name>
</gene>
<dbReference type="Pfam" id="PF00668">
    <property type="entry name" value="Condensation"/>
    <property type="match status" value="1"/>
</dbReference>
<dbReference type="RefSeq" id="WP_054292656.1">
    <property type="nucleotide sequence ID" value="NZ_CP012752.1"/>
</dbReference>